<proteinExistence type="predicted"/>
<comment type="caution">
    <text evidence="2">The sequence shown here is derived from an EMBL/GenBank/DDBJ whole genome shotgun (WGS) entry which is preliminary data.</text>
</comment>
<reference evidence="2 3" key="1">
    <citation type="submission" date="2020-03" db="EMBL/GenBank/DDBJ databases">
        <title>Metabolic flexibility allows generalist bacteria to become dominant in a frequently disturbed ecosystem.</title>
        <authorList>
            <person name="Chen Y.-J."/>
            <person name="Leung P.M."/>
            <person name="Bay S.K."/>
            <person name="Hugenholtz P."/>
            <person name="Kessler A.J."/>
            <person name="Shelley G."/>
            <person name="Waite D.W."/>
            <person name="Cook P.L."/>
            <person name="Greening C."/>
        </authorList>
    </citation>
    <scope>NUCLEOTIDE SEQUENCE [LARGE SCALE GENOMIC DNA]</scope>
    <source>
        <strain evidence="2">SS_bin_28</strain>
    </source>
</reference>
<dbReference type="AlphaFoldDB" id="A0A7Y2H2H0"/>
<feature type="compositionally biased region" description="Polar residues" evidence="1">
    <location>
        <begin position="1"/>
        <end position="13"/>
    </location>
</feature>
<name>A0A7Y2H2H0_UNCEI</name>
<gene>
    <name evidence="2" type="ORF">HKN21_08055</name>
</gene>
<accession>A0A7Y2H2H0</accession>
<evidence type="ECO:0000256" key="1">
    <source>
        <dbReference type="SAM" id="MobiDB-lite"/>
    </source>
</evidence>
<sequence>MMSSPDLANSNPNAESHQGHHAAAHSHGLEAPIGVMGGHTHPAGTWMVSYRYMNMQMQGSRIDTDRIEDEAVVDPNEFGFRLTPTEMPMQMHMFGLMHAPSNRVTFMAMVNVISNSMDHLTRAGGTFTTQASGLGDTKVQALVVLTHSNTCQIHLNAGLSLPTGSITESDVTPMSAPDEAQLPYPMQLGSGTFDPEIGLTYLGQSDHWGWGAQGKATFRLGKNDNDYSIGNRGLFTAWGARGFGKNLSLSVRALGSAWGNIGGSDSAYNTAVMMQMVPTVFADLRGGERIDVGLGGDFTVHEGALNSLRIAIEALLPVYQRLDGPQLETDSSIIVGVQYAF</sequence>
<organism evidence="2 3">
    <name type="scientific">Eiseniibacteriota bacterium</name>
    <dbReference type="NCBI Taxonomy" id="2212470"/>
    <lineage>
        <taxon>Bacteria</taxon>
        <taxon>Candidatus Eiseniibacteriota</taxon>
    </lineage>
</organism>
<evidence type="ECO:0000313" key="2">
    <source>
        <dbReference type="EMBL" id="NNF06698.1"/>
    </source>
</evidence>
<evidence type="ECO:0000313" key="3">
    <source>
        <dbReference type="Proteomes" id="UP000547674"/>
    </source>
</evidence>
<feature type="region of interest" description="Disordered" evidence="1">
    <location>
        <begin position="1"/>
        <end position="25"/>
    </location>
</feature>
<protein>
    <submittedName>
        <fullName evidence="2">Transporter</fullName>
    </submittedName>
</protein>
<dbReference type="Proteomes" id="UP000547674">
    <property type="component" value="Unassembled WGS sequence"/>
</dbReference>
<dbReference type="EMBL" id="JABDJR010000316">
    <property type="protein sequence ID" value="NNF06698.1"/>
    <property type="molecule type" value="Genomic_DNA"/>
</dbReference>